<evidence type="ECO:0000313" key="2">
    <source>
        <dbReference type="EMBL" id="JAD87799.1"/>
    </source>
</evidence>
<proteinExistence type="predicted"/>
<feature type="region of interest" description="Disordered" evidence="1">
    <location>
        <begin position="1"/>
        <end position="31"/>
    </location>
</feature>
<protein>
    <submittedName>
        <fullName evidence="2">Uncharacterized protein</fullName>
    </submittedName>
</protein>
<reference evidence="2" key="1">
    <citation type="submission" date="2014-09" db="EMBL/GenBank/DDBJ databases">
        <authorList>
            <person name="Magalhaes I.L.F."/>
            <person name="Oliveira U."/>
            <person name="Santos F.R."/>
            <person name="Vidigal T.H.D.A."/>
            <person name="Brescovit A.D."/>
            <person name="Santos A.J."/>
        </authorList>
    </citation>
    <scope>NUCLEOTIDE SEQUENCE</scope>
    <source>
        <tissue evidence="2">Shoot tissue taken approximately 20 cm above the soil surface</tissue>
    </source>
</reference>
<sequence>MDGGGEPKVGDGASEPDKPPFTQPPEPDVHA</sequence>
<dbReference type="EMBL" id="GBRH01210096">
    <property type="protein sequence ID" value="JAD87799.1"/>
    <property type="molecule type" value="Transcribed_RNA"/>
</dbReference>
<organism evidence="2">
    <name type="scientific">Arundo donax</name>
    <name type="common">Giant reed</name>
    <name type="synonym">Donax arundinaceus</name>
    <dbReference type="NCBI Taxonomy" id="35708"/>
    <lineage>
        <taxon>Eukaryota</taxon>
        <taxon>Viridiplantae</taxon>
        <taxon>Streptophyta</taxon>
        <taxon>Embryophyta</taxon>
        <taxon>Tracheophyta</taxon>
        <taxon>Spermatophyta</taxon>
        <taxon>Magnoliopsida</taxon>
        <taxon>Liliopsida</taxon>
        <taxon>Poales</taxon>
        <taxon>Poaceae</taxon>
        <taxon>PACMAD clade</taxon>
        <taxon>Arundinoideae</taxon>
        <taxon>Arundineae</taxon>
        <taxon>Arundo</taxon>
    </lineage>
</organism>
<evidence type="ECO:0000256" key="1">
    <source>
        <dbReference type="SAM" id="MobiDB-lite"/>
    </source>
</evidence>
<reference evidence="2" key="2">
    <citation type="journal article" date="2015" name="Data Brief">
        <title>Shoot transcriptome of the giant reed, Arundo donax.</title>
        <authorList>
            <person name="Barrero R.A."/>
            <person name="Guerrero F.D."/>
            <person name="Moolhuijzen P."/>
            <person name="Goolsby J.A."/>
            <person name="Tidwell J."/>
            <person name="Bellgard S.E."/>
            <person name="Bellgard M.I."/>
        </authorList>
    </citation>
    <scope>NUCLEOTIDE SEQUENCE</scope>
    <source>
        <tissue evidence="2">Shoot tissue taken approximately 20 cm above the soil surface</tissue>
    </source>
</reference>
<name>A0A0A9DGU8_ARUDO</name>
<feature type="compositionally biased region" description="Pro residues" evidence="1">
    <location>
        <begin position="19"/>
        <end position="31"/>
    </location>
</feature>
<dbReference type="AlphaFoldDB" id="A0A0A9DGU8"/>
<accession>A0A0A9DGU8</accession>